<dbReference type="eggNOG" id="COG1214">
    <property type="taxonomic scope" value="Bacteria"/>
</dbReference>
<evidence type="ECO:0000313" key="3">
    <source>
        <dbReference type="Proteomes" id="UP000007030"/>
    </source>
</evidence>
<dbReference type="SUPFAM" id="SSF53067">
    <property type="entry name" value="Actin-like ATPase domain"/>
    <property type="match status" value="1"/>
</dbReference>
<proteinExistence type="predicted"/>
<protein>
    <submittedName>
        <fullName evidence="2">Universal protein YeaZ</fullName>
    </submittedName>
</protein>
<dbReference type="Gene3D" id="3.30.420.40">
    <property type="match status" value="1"/>
</dbReference>
<dbReference type="NCBIfam" id="TIGR03725">
    <property type="entry name" value="T6A_YeaZ"/>
    <property type="match status" value="1"/>
</dbReference>
<dbReference type="EMBL" id="CP002630">
    <property type="protein sequence ID" value="AEB11805.1"/>
    <property type="molecule type" value="Genomic_DNA"/>
</dbReference>
<reference evidence="2 3" key="1">
    <citation type="journal article" date="2012" name="Stand. Genomic Sci.">
        <title>Complete genome sequence of the aerobic, heterotroph Marinithermus hydrothermalis type strain (T1(T)) from a deep-sea hydrothermal vent chimney.</title>
        <authorList>
            <person name="Copeland A."/>
            <person name="Gu W."/>
            <person name="Yasawong M."/>
            <person name="Lapidus A."/>
            <person name="Lucas S."/>
            <person name="Deshpande S."/>
            <person name="Pagani I."/>
            <person name="Tapia R."/>
            <person name="Cheng J.F."/>
            <person name="Goodwin L.A."/>
            <person name="Pitluck S."/>
            <person name="Liolios K."/>
            <person name="Ivanova N."/>
            <person name="Mavromatis K."/>
            <person name="Mikhailova N."/>
            <person name="Pati A."/>
            <person name="Chen A."/>
            <person name="Palaniappan K."/>
            <person name="Land M."/>
            <person name="Pan C."/>
            <person name="Brambilla E.M."/>
            <person name="Rohde M."/>
            <person name="Tindall B.J."/>
            <person name="Sikorski J."/>
            <person name="Goker M."/>
            <person name="Detter J.C."/>
            <person name="Bristow J."/>
            <person name="Eisen J.A."/>
            <person name="Markowitz V."/>
            <person name="Hugenholtz P."/>
            <person name="Kyrpides N.C."/>
            <person name="Klenk H.P."/>
            <person name="Woyke T."/>
        </authorList>
    </citation>
    <scope>NUCLEOTIDE SEQUENCE [LARGE SCALE GENOMIC DNA]</scope>
    <source>
        <strain evidence="3">DSM 14884 / JCM 11576 / T1</strain>
    </source>
</reference>
<dbReference type="Proteomes" id="UP000007030">
    <property type="component" value="Chromosome"/>
</dbReference>
<name>F2NMB7_MARHT</name>
<dbReference type="InterPro" id="IPR000905">
    <property type="entry name" value="Gcp-like_dom"/>
</dbReference>
<gene>
    <name evidence="2" type="ordered locus">Marky_1063</name>
</gene>
<evidence type="ECO:0000259" key="1">
    <source>
        <dbReference type="Pfam" id="PF00814"/>
    </source>
</evidence>
<dbReference type="InterPro" id="IPR043129">
    <property type="entry name" value="ATPase_NBD"/>
</dbReference>
<dbReference type="KEGG" id="mhd:Marky_1063"/>
<organism evidence="2 3">
    <name type="scientific">Marinithermus hydrothermalis (strain DSM 14884 / JCM 11576 / T1)</name>
    <dbReference type="NCBI Taxonomy" id="869210"/>
    <lineage>
        <taxon>Bacteria</taxon>
        <taxon>Thermotogati</taxon>
        <taxon>Deinococcota</taxon>
        <taxon>Deinococci</taxon>
        <taxon>Thermales</taxon>
        <taxon>Thermaceae</taxon>
        <taxon>Marinithermus</taxon>
    </lineage>
</organism>
<feature type="domain" description="Gcp-like" evidence="1">
    <location>
        <begin position="27"/>
        <end position="123"/>
    </location>
</feature>
<dbReference type="OrthoDB" id="9784166at2"/>
<dbReference type="InterPro" id="IPR022496">
    <property type="entry name" value="T6A_TsaB"/>
</dbReference>
<dbReference type="HOGENOM" id="CLU_064886_4_0_0"/>
<dbReference type="GO" id="GO:0002949">
    <property type="term" value="P:tRNA threonylcarbamoyladenosine modification"/>
    <property type="evidence" value="ECO:0007669"/>
    <property type="project" value="InterPro"/>
</dbReference>
<dbReference type="AlphaFoldDB" id="F2NMB7"/>
<keyword evidence="3" id="KW-1185">Reference proteome</keyword>
<sequence length="183" mass="19431">MTVLAIDTATPYLVLGLPHAEGAWRLDRRHAEALFTHLEAFLQTHRVSLKAIRGIVVGQGPGSYTGVRIGVSAALGLGRALGVPVVGVDTLAGIALRYRGTVTPALSARSGRVYTATYRVPASQTPSAPHLEVVHPPHKTRLEALPFLEGCVVVDEPPSGRALAVWGRAQLQAGRRGVSVHYL</sequence>
<dbReference type="Pfam" id="PF00814">
    <property type="entry name" value="TsaD"/>
    <property type="match status" value="1"/>
</dbReference>
<evidence type="ECO:0000313" key="2">
    <source>
        <dbReference type="EMBL" id="AEB11805.1"/>
    </source>
</evidence>
<accession>F2NMB7</accession>
<dbReference type="STRING" id="869210.Marky_1063"/>
<dbReference type="RefSeq" id="WP_013703853.1">
    <property type="nucleotide sequence ID" value="NC_015387.1"/>
</dbReference>